<keyword evidence="3" id="KW-1185">Reference proteome</keyword>
<gene>
    <name evidence="2" type="ORF">B0H16DRAFT_1449880</name>
</gene>
<dbReference type="PROSITE" id="PS50294">
    <property type="entry name" value="WD_REPEATS_REGION"/>
    <property type="match status" value="1"/>
</dbReference>
<reference evidence="2" key="1">
    <citation type="submission" date="2023-03" db="EMBL/GenBank/DDBJ databases">
        <title>Massive genome expansion in bonnet fungi (Mycena s.s.) driven by repeated elements and novel gene families across ecological guilds.</title>
        <authorList>
            <consortium name="Lawrence Berkeley National Laboratory"/>
            <person name="Harder C.B."/>
            <person name="Miyauchi S."/>
            <person name="Viragh M."/>
            <person name="Kuo A."/>
            <person name="Thoen E."/>
            <person name="Andreopoulos B."/>
            <person name="Lu D."/>
            <person name="Skrede I."/>
            <person name="Drula E."/>
            <person name="Henrissat B."/>
            <person name="Morin E."/>
            <person name="Kohler A."/>
            <person name="Barry K."/>
            <person name="LaButti K."/>
            <person name="Morin E."/>
            <person name="Salamov A."/>
            <person name="Lipzen A."/>
            <person name="Mereny Z."/>
            <person name="Hegedus B."/>
            <person name="Baldrian P."/>
            <person name="Stursova M."/>
            <person name="Weitz H."/>
            <person name="Taylor A."/>
            <person name="Grigoriev I.V."/>
            <person name="Nagy L.G."/>
            <person name="Martin F."/>
            <person name="Kauserud H."/>
        </authorList>
    </citation>
    <scope>NUCLEOTIDE SEQUENCE</scope>
    <source>
        <strain evidence="2">CBHHK182m</strain>
    </source>
</reference>
<evidence type="ECO:0000313" key="3">
    <source>
        <dbReference type="Proteomes" id="UP001215598"/>
    </source>
</evidence>
<dbReference type="SMART" id="SM00320">
    <property type="entry name" value="WD40"/>
    <property type="match status" value="1"/>
</dbReference>
<dbReference type="AlphaFoldDB" id="A0AAD7K3P8"/>
<organism evidence="2 3">
    <name type="scientific">Mycena metata</name>
    <dbReference type="NCBI Taxonomy" id="1033252"/>
    <lineage>
        <taxon>Eukaryota</taxon>
        <taxon>Fungi</taxon>
        <taxon>Dikarya</taxon>
        <taxon>Basidiomycota</taxon>
        <taxon>Agaricomycotina</taxon>
        <taxon>Agaricomycetes</taxon>
        <taxon>Agaricomycetidae</taxon>
        <taxon>Agaricales</taxon>
        <taxon>Marasmiineae</taxon>
        <taxon>Mycenaceae</taxon>
        <taxon>Mycena</taxon>
    </lineage>
</organism>
<sequence>MSSLSTFHKLKTLHGHDDSINAIAFSPNKVFLASAGADGYIFTYKVAGWKEISRFELDCGAIRALVWHAPSPRSSLFKRPVGTISCGGDNGVLFTIELDTHAVRRGPTVGGAIQCLVLEPEGNLLALGYLNCVEILRIRSGSWGNYLKIPNPTGSRDDHDRVVSLSFRGKKTIVVTHLYSGVVGYTLTGQAAVVTFRLDMLGINSTELTKSGASALSENLRFLAATVMFRGIVCNDLTDTSQPGVLMEVESFDPVDFNLALPIVFVGNTVVIVGHPAGRVAVQRYNRAGGGGALQILEHSGVAEAFKNCVVTIWAANSEPRSSSIKSWRWTWVTLGVLALAAVAGRMDINNKDQTRTSIRQRWESVFRGPNKGLDATSAGNHGNPGVTHPEVVTKEVLPNDHEAGTQVVTKTVEVTRDASPRIMTVRNEDMIDNAAALTNVWQESCRSSISPRSLRNL</sequence>
<dbReference type="Gene3D" id="2.130.10.10">
    <property type="entry name" value="YVTN repeat-like/Quinoprotein amine dehydrogenase"/>
    <property type="match status" value="1"/>
</dbReference>
<proteinExistence type="predicted"/>
<dbReference type="PROSITE" id="PS50082">
    <property type="entry name" value="WD_REPEATS_2"/>
    <property type="match status" value="1"/>
</dbReference>
<comment type="caution">
    <text evidence="2">The sequence shown here is derived from an EMBL/GenBank/DDBJ whole genome shotgun (WGS) entry which is preliminary data.</text>
</comment>
<accession>A0AAD7K3P8</accession>
<evidence type="ECO:0000313" key="2">
    <source>
        <dbReference type="EMBL" id="KAJ7776449.1"/>
    </source>
</evidence>
<dbReference type="InterPro" id="IPR036322">
    <property type="entry name" value="WD40_repeat_dom_sf"/>
</dbReference>
<dbReference type="SUPFAM" id="SSF50978">
    <property type="entry name" value="WD40 repeat-like"/>
    <property type="match status" value="1"/>
</dbReference>
<evidence type="ECO:0000256" key="1">
    <source>
        <dbReference type="PROSITE-ProRule" id="PRU00221"/>
    </source>
</evidence>
<dbReference type="InterPro" id="IPR001680">
    <property type="entry name" value="WD40_rpt"/>
</dbReference>
<keyword evidence="1" id="KW-0853">WD repeat</keyword>
<feature type="repeat" description="WD" evidence="1">
    <location>
        <begin position="13"/>
        <end position="54"/>
    </location>
</feature>
<name>A0AAD7K3P8_9AGAR</name>
<protein>
    <submittedName>
        <fullName evidence="2">WD40-repeat-containing domain protein</fullName>
    </submittedName>
</protein>
<dbReference type="InterPro" id="IPR015943">
    <property type="entry name" value="WD40/YVTN_repeat-like_dom_sf"/>
</dbReference>
<dbReference type="EMBL" id="JARKIB010000009">
    <property type="protein sequence ID" value="KAJ7776449.1"/>
    <property type="molecule type" value="Genomic_DNA"/>
</dbReference>
<dbReference type="Proteomes" id="UP001215598">
    <property type="component" value="Unassembled WGS sequence"/>
</dbReference>
<dbReference type="Pfam" id="PF00400">
    <property type="entry name" value="WD40"/>
    <property type="match status" value="1"/>
</dbReference>